<evidence type="ECO:0000256" key="1">
    <source>
        <dbReference type="ARBA" id="ARBA00006484"/>
    </source>
</evidence>
<dbReference type="AlphaFoldDB" id="A0A6J7FX63"/>
<dbReference type="FunFam" id="3.40.50.720:FF:000084">
    <property type="entry name" value="Short-chain dehydrogenase reductase"/>
    <property type="match status" value="1"/>
</dbReference>
<dbReference type="Gene3D" id="3.40.50.720">
    <property type="entry name" value="NAD(P)-binding Rossmann-like Domain"/>
    <property type="match status" value="1"/>
</dbReference>
<dbReference type="PANTHER" id="PTHR43477">
    <property type="entry name" value="DIHYDROANTICAPSIN 7-DEHYDROGENASE"/>
    <property type="match status" value="1"/>
</dbReference>
<comment type="similarity">
    <text evidence="1">Belongs to the short-chain dehydrogenases/reductases (SDR) family.</text>
</comment>
<sequence>MSSPKSRFAGRVVAITGAASGIGRRAAERFAAEGALVYGSDVNVAGLAETEKLITEAAGSFVGRAPVDATDEVQTAAWLDFIGAEHGRIDVLLPSAGIARFSPIEETTLEDWKFVLTHELDIVFVPAKAAWPWLRAASGNIVLLGSSAGVRGSVTNTRIAHTATKAGVIGMAQQFAAEGAAHGIRANSVSPGVIRTPATEGDLLADNHPMRNIAEHIPLKRIGTIDDVVATILFFASDEAGYITGTNLMVDGGWSSVLPG</sequence>
<organism evidence="3">
    <name type="scientific">freshwater metagenome</name>
    <dbReference type="NCBI Taxonomy" id="449393"/>
    <lineage>
        <taxon>unclassified sequences</taxon>
        <taxon>metagenomes</taxon>
        <taxon>ecological metagenomes</taxon>
    </lineage>
</organism>
<protein>
    <submittedName>
        <fullName evidence="3">Unannotated protein</fullName>
    </submittedName>
</protein>
<dbReference type="InterPro" id="IPR051122">
    <property type="entry name" value="SDR_DHRS6-like"/>
</dbReference>
<dbReference type="InterPro" id="IPR002347">
    <property type="entry name" value="SDR_fam"/>
</dbReference>
<reference evidence="3" key="1">
    <citation type="submission" date="2020-05" db="EMBL/GenBank/DDBJ databases">
        <authorList>
            <person name="Chiriac C."/>
            <person name="Salcher M."/>
            <person name="Ghai R."/>
            <person name="Kavagutti S V."/>
        </authorList>
    </citation>
    <scope>NUCLEOTIDE SEQUENCE</scope>
</reference>
<keyword evidence="2" id="KW-0560">Oxidoreductase</keyword>
<accession>A0A6J7FX63</accession>
<proteinExistence type="inferred from homology"/>
<dbReference type="EMBL" id="CAFBMB010000051">
    <property type="protein sequence ID" value="CAB4898694.1"/>
    <property type="molecule type" value="Genomic_DNA"/>
</dbReference>
<evidence type="ECO:0000313" key="3">
    <source>
        <dbReference type="EMBL" id="CAB4898694.1"/>
    </source>
</evidence>
<dbReference type="InterPro" id="IPR036291">
    <property type="entry name" value="NAD(P)-bd_dom_sf"/>
</dbReference>
<dbReference type="PRINTS" id="PR00080">
    <property type="entry name" value="SDRFAMILY"/>
</dbReference>
<dbReference type="GO" id="GO:0016491">
    <property type="term" value="F:oxidoreductase activity"/>
    <property type="evidence" value="ECO:0007669"/>
    <property type="project" value="UniProtKB-KW"/>
</dbReference>
<dbReference type="SUPFAM" id="SSF51735">
    <property type="entry name" value="NAD(P)-binding Rossmann-fold domains"/>
    <property type="match status" value="1"/>
</dbReference>
<dbReference type="CDD" id="cd05233">
    <property type="entry name" value="SDR_c"/>
    <property type="match status" value="1"/>
</dbReference>
<dbReference type="Pfam" id="PF13561">
    <property type="entry name" value="adh_short_C2"/>
    <property type="match status" value="1"/>
</dbReference>
<dbReference type="PRINTS" id="PR00081">
    <property type="entry name" value="GDHRDH"/>
</dbReference>
<name>A0A6J7FX63_9ZZZZ</name>
<gene>
    <name evidence="3" type="ORF">UFOPK3516_00823</name>
</gene>
<dbReference type="PANTHER" id="PTHR43477:SF1">
    <property type="entry name" value="DIHYDROANTICAPSIN 7-DEHYDROGENASE"/>
    <property type="match status" value="1"/>
</dbReference>
<evidence type="ECO:0000256" key="2">
    <source>
        <dbReference type="ARBA" id="ARBA00023002"/>
    </source>
</evidence>